<reference evidence="1" key="1">
    <citation type="journal article" date="2014" name="Front. Microbiol.">
        <title>High frequency of phylogenetically diverse reductive dehalogenase-homologous genes in deep subseafloor sedimentary metagenomes.</title>
        <authorList>
            <person name="Kawai M."/>
            <person name="Futagami T."/>
            <person name="Toyoda A."/>
            <person name="Takaki Y."/>
            <person name="Nishi S."/>
            <person name="Hori S."/>
            <person name="Arai W."/>
            <person name="Tsubouchi T."/>
            <person name="Morono Y."/>
            <person name="Uchiyama I."/>
            <person name="Ito T."/>
            <person name="Fujiyama A."/>
            <person name="Inagaki F."/>
            <person name="Takami H."/>
        </authorList>
    </citation>
    <scope>NUCLEOTIDE SEQUENCE</scope>
    <source>
        <strain evidence="1">Expedition CK06-06</strain>
    </source>
</reference>
<organism evidence="1">
    <name type="scientific">marine sediment metagenome</name>
    <dbReference type="NCBI Taxonomy" id="412755"/>
    <lineage>
        <taxon>unclassified sequences</taxon>
        <taxon>metagenomes</taxon>
        <taxon>ecological metagenomes</taxon>
    </lineage>
</organism>
<dbReference type="InterPro" id="IPR015424">
    <property type="entry name" value="PyrdxlP-dep_Trfase"/>
</dbReference>
<feature type="non-terminal residue" evidence="1">
    <location>
        <position position="1"/>
    </location>
</feature>
<name>X0XT05_9ZZZZ</name>
<comment type="caution">
    <text evidence="1">The sequence shown here is derived from an EMBL/GenBank/DDBJ whole genome shotgun (WGS) entry which is preliminary data.</text>
</comment>
<dbReference type="EMBL" id="BARS01047425">
    <property type="protein sequence ID" value="GAG39788.1"/>
    <property type="molecule type" value="Genomic_DNA"/>
</dbReference>
<accession>X0XT05</accession>
<dbReference type="InterPro" id="IPR000653">
    <property type="entry name" value="DegT/StrS_aminotransferase"/>
</dbReference>
<proteinExistence type="predicted"/>
<dbReference type="Pfam" id="PF01041">
    <property type="entry name" value="DegT_DnrJ_EryC1"/>
    <property type="match status" value="1"/>
</dbReference>
<gene>
    <name evidence="1" type="ORF">S01H1_71239</name>
</gene>
<sequence>AAFARSQLKRLDTMNANAARNGQYLTEGLLSIKGVEPPYIPPDRTTNYHKYRVRLSPEMLGLEMDAVPFRDKVMAALKAEGVSVALWQLFPLPANPLFVEKVGYGKGCPFSCPFYGQEIEYDADEYPETWRLCKDSFVVCEEQYPIYPQQLELMKYYVAAFEKVFSKIDDVLRIELSPAMGMTSGRAEIL</sequence>
<dbReference type="InterPro" id="IPR015422">
    <property type="entry name" value="PyrdxlP-dep_Trfase_small"/>
</dbReference>
<dbReference type="SUPFAM" id="SSF53383">
    <property type="entry name" value="PLP-dependent transferases"/>
    <property type="match status" value="1"/>
</dbReference>
<evidence type="ECO:0000313" key="1">
    <source>
        <dbReference type="EMBL" id="GAG39788.1"/>
    </source>
</evidence>
<dbReference type="Gene3D" id="3.90.1150.10">
    <property type="entry name" value="Aspartate Aminotransferase, domain 1"/>
    <property type="match status" value="1"/>
</dbReference>
<protein>
    <submittedName>
        <fullName evidence="1">Uncharacterized protein</fullName>
    </submittedName>
</protein>
<dbReference type="AlphaFoldDB" id="X0XT05"/>